<organism evidence="3 4">
    <name type="scientific">Aphanomyces stellatus</name>
    <dbReference type="NCBI Taxonomy" id="120398"/>
    <lineage>
        <taxon>Eukaryota</taxon>
        <taxon>Sar</taxon>
        <taxon>Stramenopiles</taxon>
        <taxon>Oomycota</taxon>
        <taxon>Saprolegniomycetes</taxon>
        <taxon>Saprolegniales</taxon>
        <taxon>Verrucalvaceae</taxon>
        <taxon>Aphanomyces</taxon>
    </lineage>
</organism>
<feature type="domain" description="PX" evidence="1">
    <location>
        <begin position="46"/>
        <end position="180"/>
    </location>
</feature>
<dbReference type="CDD" id="cd06093">
    <property type="entry name" value="PX_domain"/>
    <property type="match status" value="1"/>
</dbReference>
<reference evidence="3 4" key="1">
    <citation type="submission" date="2019-03" db="EMBL/GenBank/DDBJ databases">
        <authorList>
            <person name="Gaulin E."/>
            <person name="Dumas B."/>
        </authorList>
    </citation>
    <scope>NUCLEOTIDE SEQUENCE [LARGE SCALE GENOMIC DNA]</scope>
    <source>
        <strain evidence="3">CBS 568.67</strain>
    </source>
</reference>
<evidence type="ECO:0000259" key="1">
    <source>
        <dbReference type="PROSITE" id="PS50195"/>
    </source>
</evidence>
<dbReference type="Pfam" id="PF00787">
    <property type="entry name" value="PX"/>
    <property type="match status" value="1"/>
</dbReference>
<sequence>MGMGKHGWSALIDKEQKQEMKQDEQQRLSTAAAAAWIVKDKLAFDNMRGIVVHQVHPKVAACGDYVEYVCVMENSRSGMTWEVKRRYSLFLDLREDLDELFETPHCHYCKQAVAKMQALVFPPKRIFHTDEIILQRVAEFQAYIEAILKIVSNSFFRNCPLVREQANTLIKRFLTKGMRRHNMILSKENATFSVPILLRELQHHDVRSPKLTLEPIFELPPLAMAKAC</sequence>
<evidence type="ECO:0000313" key="4">
    <source>
        <dbReference type="Proteomes" id="UP000332933"/>
    </source>
</evidence>
<dbReference type="PROSITE" id="PS50195">
    <property type="entry name" value="PX"/>
    <property type="match status" value="1"/>
</dbReference>
<reference evidence="2" key="2">
    <citation type="submission" date="2019-06" db="EMBL/GenBank/DDBJ databases">
        <title>Genomics analysis of Aphanomyces spp. identifies a new class of oomycete effector associated with host adaptation.</title>
        <authorList>
            <person name="Gaulin E."/>
        </authorList>
    </citation>
    <scope>NUCLEOTIDE SEQUENCE</scope>
    <source>
        <strain evidence="2">CBS 578.67</strain>
    </source>
</reference>
<dbReference type="InterPro" id="IPR001683">
    <property type="entry name" value="PX_dom"/>
</dbReference>
<name>A0A485L8Y1_9STRA</name>
<dbReference type="Gene3D" id="3.30.1520.10">
    <property type="entry name" value="Phox-like domain"/>
    <property type="match status" value="1"/>
</dbReference>
<proteinExistence type="predicted"/>
<evidence type="ECO:0000313" key="2">
    <source>
        <dbReference type="EMBL" id="KAF0691056.1"/>
    </source>
</evidence>
<dbReference type="EMBL" id="VJMH01006219">
    <property type="protein sequence ID" value="KAF0691056.1"/>
    <property type="molecule type" value="Genomic_DNA"/>
</dbReference>
<keyword evidence="4" id="KW-1185">Reference proteome</keyword>
<dbReference type="AlphaFoldDB" id="A0A485L8Y1"/>
<protein>
    <submittedName>
        <fullName evidence="3">Aste57867_17668 protein</fullName>
    </submittedName>
</protein>
<accession>A0A485L8Y1</accession>
<dbReference type="GO" id="GO:0035091">
    <property type="term" value="F:phosphatidylinositol binding"/>
    <property type="evidence" value="ECO:0007669"/>
    <property type="project" value="InterPro"/>
</dbReference>
<dbReference type="OrthoDB" id="62890at2759"/>
<dbReference type="EMBL" id="CAADRA010006240">
    <property type="protein sequence ID" value="VFT94419.1"/>
    <property type="molecule type" value="Genomic_DNA"/>
</dbReference>
<evidence type="ECO:0000313" key="3">
    <source>
        <dbReference type="EMBL" id="VFT94419.1"/>
    </source>
</evidence>
<dbReference type="SUPFAM" id="SSF64268">
    <property type="entry name" value="PX domain"/>
    <property type="match status" value="1"/>
</dbReference>
<dbReference type="InterPro" id="IPR036871">
    <property type="entry name" value="PX_dom_sf"/>
</dbReference>
<dbReference type="Proteomes" id="UP000332933">
    <property type="component" value="Unassembled WGS sequence"/>
</dbReference>
<gene>
    <name evidence="3" type="primary">Aste57867_17668</name>
    <name evidence="2" type="ORF">As57867_017607</name>
    <name evidence="3" type="ORF">ASTE57867_17668</name>
</gene>